<protein>
    <submittedName>
        <fullName evidence="2">Unannotated protein</fullName>
    </submittedName>
</protein>
<organism evidence="2">
    <name type="scientific">freshwater metagenome</name>
    <dbReference type="NCBI Taxonomy" id="449393"/>
    <lineage>
        <taxon>unclassified sequences</taxon>
        <taxon>metagenomes</taxon>
        <taxon>ecological metagenomes</taxon>
    </lineage>
</organism>
<sequence>MSERPPGPLKLNLGCNADVRPGWVNVDIADYGGNEIIDLNSYPWPFEENSVVEVSASHVLEHLDNFNSVVTELWRVCQPGALIEVAVPFFLSTKFYSEPDHRIPFGIRSFDNYEFIGDRKLRFYEQWKLKWRTNYESDAQFTIESKRFHFSNFKVLSWLDHVINLEPVVFERFFATLLTPEEVHFRLRVVGKPVDQPSD</sequence>
<dbReference type="Gene3D" id="3.40.50.150">
    <property type="entry name" value="Vaccinia Virus protein VP39"/>
    <property type="match status" value="1"/>
</dbReference>
<accession>A0A6J5ZVG3</accession>
<evidence type="ECO:0000259" key="1">
    <source>
        <dbReference type="Pfam" id="PF08241"/>
    </source>
</evidence>
<evidence type="ECO:0000313" key="2">
    <source>
        <dbReference type="EMBL" id="CAB4345219.1"/>
    </source>
</evidence>
<name>A0A6J5ZVG3_9ZZZZ</name>
<dbReference type="InterPro" id="IPR029063">
    <property type="entry name" value="SAM-dependent_MTases_sf"/>
</dbReference>
<dbReference type="AlphaFoldDB" id="A0A6J5ZVG3"/>
<dbReference type="SUPFAM" id="SSF53335">
    <property type="entry name" value="S-adenosyl-L-methionine-dependent methyltransferases"/>
    <property type="match status" value="1"/>
</dbReference>
<dbReference type="EMBL" id="CAESAO010000094">
    <property type="protein sequence ID" value="CAB4345219.1"/>
    <property type="molecule type" value="Genomic_DNA"/>
</dbReference>
<gene>
    <name evidence="2" type="ORF">UFOPK3522_01062</name>
</gene>
<dbReference type="Pfam" id="PF08241">
    <property type="entry name" value="Methyltransf_11"/>
    <property type="match status" value="1"/>
</dbReference>
<reference evidence="2" key="1">
    <citation type="submission" date="2020-05" db="EMBL/GenBank/DDBJ databases">
        <authorList>
            <person name="Chiriac C."/>
            <person name="Salcher M."/>
            <person name="Ghai R."/>
            <person name="Kavagutti S V."/>
        </authorList>
    </citation>
    <scope>NUCLEOTIDE SEQUENCE</scope>
</reference>
<proteinExistence type="predicted"/>
<dbReference type="InterPro" id="IPR013216">
    <property type="entry name" value="Methyltransf_11"/>
</dbReference>
<dbReference type="GO" id="GO:0008757">
    <property type="term" value="F:S-adenosylmethionine-dependent methyltransferase activity"/>
    <property type="evidence" value="ECO:0007669"/>
    <property type="project" value="InterPro"/>
</dbReference>
<feature type="domain" description="Methyltransferase type 11" evidence="1">
    <location>
        <begin position="40"/>
        <end position="82"/>
    </location>
</feature>